<dbReference type="HAMAP" id="MF_01363">
    <property type="entry name" value="Ribosomal_bL21"/>
    <property type="match status" value="1"/>
</dbReference>
<dbReference type="AlphaFoldDB" id="A0A3A1MMK5"/>
<dbReference type="InterPro" id="IPR028909">
    <property type="entry name" value="bL21-like"/>
</dbReference>
<dbReference type="NCBIfam" id="TIGR00061">
    <property type="entry name" value="L21"/>
    <property type="match status" value="1"/>
</dbReference>
<dbReference type="InterPro" id="IPR036164">
    <property type="entry name" value="bL21-like_sf"/>
</dbReference>
<dbReference type="EMBL" id="QWZP01000003">
    <property type="protein sequence ID" value="RIU86193.1"/>
    <property type="molecule type" value="Genomic_DNA"/>
</dbReference>
<evidence type="ECO:0000313" key="6">
    <source>
        <dbReference type="EMBL" id="RIU86193.1"/>
    </source>
</evidence>
<comment type="function">
    <text evidence="4 5">This protein binds to 23S rRNA in the presence of protein L20.</text>
</comment>
<dbReference type="GO" id="GO:0006412">
    <property type="term" value="P:translation"/>
    <property type="evidence" value="ECO:0007669"/>
    <property type="project" value="UniProtKB-UniRule"/>
</dbReference>
<dbReference type="GO" id="GO:1990904">
    <property type="term" value="C:ribonucleoprotein complex"/>
    <property type="evidence" value="ECO:0007669"/>
    <property type="project" value="UniProtKB-KW"/>
</dbReference>
<dbReference type="GO" id="GO:0005737">
    <property type="term" value="C:cytoplasm"/>
    <property type="evidence" value="ECO:0007669"/>
    <property type="project" value="UniProtKB-ARBA"/>
</dbReference>
<evidence type="ECO:0000256" key="5">
    <source>
        <dbReference type="RuleBase" id="RU000562"/>
    </source>
</evidence>
<evidence type="ECO:0000256" key="1">
    <source>
        <dbReference type="ARBA" id="ARBA00008563"/>
    </source>
</evidence>
<gene>
    <name evidence="4 6" type="primary">rplU</name>
    <name evidence="6" type="ORF">D2A33_00840</name>
</gene>
<comment type="subunit">
    <text evidence="4">Part of the 50S ribosomal subunit. Contacts protein L20.</text>
</comment>
<organism evidence="6 7">
    <name type="scientific">Candidatus Karelsulcia muelleri</name>
    <dbReference type="NCBI Taxonomy" id="336810"/>
    <lineage>
        <taxon>Bacteria</taxon>
        <taxon>Pseudomonadati</taxon>
        <taxon>Bacteroidota</taxon>
        <taxon>Flavobacteriia</taxon>
        <taxon>Flavobacteriales</taxon>
        <taxon>Candidatus Karelsulcia</taxon>
    </lineage>
</organism>
<comment type="caution">
    <text evidence="6">The sequence shown here is derived from an EMBL/GenBank/DDBJ whole genome shotgun (WGS) entry which is preliminary data.</text>
</comment>
<evidence type="ECO:0000256" key="2">
    <source>
        <dbReference type="ARBA" id="ARBA00022980"/>
    </source>
</evidence>
<dbReference type="GO" id="GO:0019843">
    <property type="term" value="F:rRNA binding"/>
    <property type="evidence" value="ECO:0007669"/>
    <property type="project" value="UniProtKB-UniRule"/>
</dbReference>
<keyword evidence="2 4" id="KW-0689">Ribosomal protein</keyword>
<name>A0A3A1MMK5_9FLAO</name>
<dbReference type="GO" id="GO:0005840">
    <property type="term" value="C:ribosome"/>
    <property type="evidence" value="ECO:0007669"/>
    <property type="project" value="UniProtKB-KW"/>
</dbReference>
<dbReference type="Pfam" id="PF00829">
    <property type="entry name" value="Ribosomal_L21p"/>
    <property type="match status" value="1"/>
</dbReference>
<evidence type="ECO:0000256" key="4">
    <source>
        <dbReference type="HAMAP-Rule" id="MF_01363"/>
    </source>
</evidence>
<evidence type="ECO:0000256" key="3">
    <source>
        <dbReference type="ARBA" id="ARBA00023274"/>
    </source>
</evidence>
<reference evidence="7" key="1">
    <citation type="submission" date="2018-08" db="EMBL/GenBank/DDBJ databases">
        <authorList>
            <person name="Dai Z."/>
        </authorList>
    </citation>
    <scope>NUCLEOTIDE SEQUENCE [LARGE SCALE GENOMIC DNA]</scope>
    <source>
        <strain evidence="7">KPTW1</strain>
    </source>
</reference>
<comment type="similarity">
    <text evidence="1 4 5">Belongs to the bacterial ribosomal protein bL21 family.</text>
</comment>
<dbReference type="RefSeq" id="WP_158366111.1">
    <property type="nucleotide sequence ID" value="NZ_QWZP01000003.1"/>
</dbReference>
<dbReference type="SUPFAM" id="SSF141091">
    <property type="entry name" value="L21p-like"/>
    <property type="match status" value="1"/>
</dbReference>
<accession>A0A3A1MMK5</accession>
<keyword evidence="4 5" id="KW-0694">RNA-binding</keyword>
<dbReference type="PANTHER" id="PTHR21349">
    <property type="entry name" value="50S RIBOSOMAL PROTEIN L21"/>
    <property type="match status" value="1"/>
</dbReference>
<dbReference type="GO" id="GO:0003735">
    <property type="term" value="F:structural constituent of ribosome"/>
    <property type="evidence" value="ECO:0007669"/>
    <property type="project" value="InterPro"/>
</dbReference>
<protein>
    <recommendedName>
        <fullName evidence="4">Large ribosomal subunit protein bL21</fullName>
    </recommendedName>
</protein>
<sequence length="104" mass="12355">MEAIFELLGYQYKASLNWDIYIPLLKGYNKGKNIFIKKILFIKNNGLIINGLPYLKRGIIKAKIIKHIRDKKKICFKSKKRKGFKLKKGHRQYLTKIKIIDIEF</sequence>
<proteinExistence type="inferred from homology"/>
<dbReference type="InterPro" id="IPR001787">
    <property type="entry name" value="Ribosomal_bL21"/>
</dbReference>
<evidence type="ECO:0000313" key="7">
    <source>
        <dbReference type="Proteomes" id="UP000265496"/>
    </source>
</evidence>
<keyword evidence="4 5" id="KW-0699">rRNA-binding</keyword>
<reference evidence="6 7" key="2">
    <citation type="submission" date="2018-10" db="EMBL/GenBank/DDBJ databases">
        <title>Draft genome sequence of Candidatus Sulcia muelleri from Kolla paulula, a vector of Xylella fastidiosa causing Pierces disease of grapevine in Taiwan.</title>
        <authorList>
            <person name="Shih H.-T."/>
        </authorList>
    </citation>
    <scope>NUCLEOTIDE SEQUENCE [LARGE SCALE GENOMIC DNA]</scope>
    <source>
        <strain evidence="6 7">KPTW1</strain>
    </source>
</reference>
<dbReference type="Proteomes" id="UP000265496">
    <property type="component" value="Unassembled WGS sequence"/>
</dbReference>
<dbReference type="PANTHER" id="PTHR21349:SF0">
    <property type="entry name" value="LARGE RIBOSOMAL SUBUNIT PROTEIN BL21M"/>
    <property type="match status" value="1"/>
</dbReference>
<keyword evidence="3 4" id="KW-0687">Ribonucleoprotein</keyword>